<dbReference type="InterPro" id="IPR032675">
    <property type="entry name" value="LRR_dom_sf"/>
</dbReference>
<keyword evidence="2" id="KW-1185">Reference proteome</keyword>
<dbReference type="SUPFAM" id="SSF52047">
    <property type="entry name" value="RNI-like"/>
    <property type="match status" value="1"/>
</dbReference>
<dbReference type="EMBL" id="JAACFV010000026">
    <property type="protein sequence ID" value="KAF7510817.1"/>
    <property type="molecule type" value="Genomic_DNA"/>
</dbReference>
<comment type="caution">
    <text evidence="1">The sequence shown here is derived from an EMBL/GenBank/DDBJ whole genome shotgun (WGS) entry which is preliminary data.</text>
</comment>
<dbReference type="AlphaFoldDB" id="A0A8H7APW4"/>
<proteinExistence type="predicted"/>
<dbReference type="Gene3D" id="3.80.10.10">
    <property type="entry name" value="Ribonuclease Inhibitor"/>
    <property type="match status" value="1"/>
</dbReference>
<dbReference type="OrthoDB" id="4523597at2759"/>
<reference evidence="1" key="1">
    <citation type="submission" date="2020-02" db="EMBL/GenBank/DDBJ databases">
        <authorList>
            <person name="Palmer J.M."/>
        </authorList>
    </citation>
    <scope>NUCLEOTIDE SEQUENCE</scope>
    <source>
        <strain evidence="1">EPUS1.4</strain>
        <tissue evidence="1">Thallus</tissue>
    </source>
</reference>
<evidence type="ECO:0000313" key="1">
    <source>
        <dbReference type="EMBL" id="KAF7510817.1"/>
    </source>
</evidence>
<dbReference type="Proteomes" id="UP000606974">
    <property type="component" value="Unassembled WGS sequence"/>
</dbReference>
<gene>
    <name evidence="1" type="ORF">GJ744_005917</name>
</gene>
<organism evidence="1 2">
    <name type="scientific">Endocarpon pusillum</name>
    <dbReference type="NCBI Taxonomy" id="364733"/>
    <lineage>
        <taxon>Eukaryota</taxon>
        <taxon>Fungi</taxon>
        <taxon>Dikarya</taxon>
        <taxon>Ascomycota</taxon>
        <taxon>Pezizomycotina</taxon>
        <taxon>Eurotiomycetes</taxon>
        <taxon>Chaetothyriomycetidae</taxon>
        <taxon>Verrucariales</taxon>
        <taxon>Verrucariaceae</taxon>
        <taxon>Endocarpon</taxon>
    </lineage>
</organism>
<protein>
    <recommendedName>
        <fullName evidence="3">F-box domain-containing protein</fullName>
    </recommendedName>
</protein>
<accession>A0A8H7APW4</accession>
<sequence>MPHLELLDWEDRISMPNSMFNAFACSSIQHLKLFRVAIEEEFEIELPVALAHRGWPLRTLHLELHWRIPSDNTGKISTGDADVQCLDIEGRQPPNFANLQDLDLGHWIATDSSTLDLLLCAKPQSRLKVLDVNTEVTAVRAEFFQRCGAIPSLETFVWSAFNLPADHNLSFLSSNPQLLKLSIPYAHPPEVLDQRILPLLSQSFRQLKSLSLTWEADYIAETALEQIGTLGNLEQLSLSAGEQFGWRHNWVINHRTMRRHLGNLEHLRKLAFQRDSYKIASGDAESYYENQYRVELLFDSEEGNAGDREDLAELSLVQRLQHRWEEQHRKRILLEADRYVRLLPKLEWLYFGQIPMGVTESAGTEARRKAVPLSPERDDCYTLLGTMFGR</sequence>
<name>A0A8H7APW4_9EURO</name>
<evidence type="ECO:0000313" key="2">
    <source>
        <dbReference type="Proteomes" id="UP000606974"/>
    </source>
</evidence>
<evidence type="ECO:0008006" key="3">
    <source>
        <dbReference type="Google" id="ProtNLM"/>
    </source>
</evidence>